<evidence type="ECO:0000256" key="1">
    <source>
        <dbReference type="SAM" id="MobiDB-lite"/>
    </source>
</evidence>
<feature type="compositionally biased region" description="Gly residues" evidence="1">
    <location>
        <begin position="106"/>
        <end position="116"/>
    </location>
</feature>
<accession>A0A0F7STS6</accession>
<feature type="compositionally biased region" description="Low complexity" evidence="1">
    <location>
        <begin position="1"/>
        <end position="22"/>
    </location>
</feature>
<feature type="region of interest" description="Disordered" evidence="1">
    <location>
        <begin position="1"/>
        <end position="116"/>
    </location>
</feature>
<sequence>MLSLFTSASRSVATARSVRVASGPMNHIARSIKTAESTQAKEDPEPQRSRQGDEEGIKTDDVAESESAFKSQSGSGPEEFVQEMDGKKGASAQVTPANGAASKPEGGMGSTGAHNG</sequence>
<dbReference type="EMBL" id="LN483157">
    <property type="protein sequence ID" value="CED83985.1"/>
    <property type="molecule type" value="Genomic_DNA"/>
</dbReference>
<reference evidence="2" key="1">
    <citation type="submission" date="2014-08" db="EMBL/GenBank/DDBJ databases">
        <authorList>
            <person name="Sharma Rahul"/>
            <person name="Thines Marco"/>
        </authorList>
    </citation>
    <scope>NUCLEOTIDE SEQUENCE</scope>
</reference>
<name>A0A0F7STS6_PHARH</name>
<feature type="compositionally biased region" description="Basic and acidic residues" evidence="1">
    <location>
        <begin position="39"/>
        <end position="61"/>
    </location>
</feature>
<organism evidence="2">
    <name type="scientific">Phaffia rhodozyma</name>
    <name type="common">Yeast</name>
    <name type="synonym">Xanthophyllomyces dendrorhous</name>
    <dbReference type="NCBI Taxonomy" id="264483"/>
    <lineage>
        <taxon>Eukaryota</taxon>
        <taxon>Fungi</taxon>
        <taxon>Dikarya</taxon>
        <taxon>Basidiomycota</taxon>
        <taxon>Agaricomycotina</taxon>
        <taxon>Tremellomycetes</taxon>
        <taxon>Cystofilobasidiales</taxon>
        <taxon>Mrakiaceae</taxon>
        <taxon>Phaffia</taxon>
    </lineage>
</organism>
<dbReference type="AlphaFoldDB" id="A0A0F7STS6"/>
<proteinExistence type="predicted"/>
<evidence type="ECO:0000313" key="2">
    <source>
        <dbReference type="EMBL" id="CED83985.1"/>
    </source>
</evidence>
<protein>
    <submittedName>
        <fullName evidence="2">Uncharacterized protein</fullName>
    </submittedName>
</protein>